<gene>
    <name evidence="9" type="ORF">DEM27_17715</name>
</gene>
<keyword evidence="10" id="KW-1185">Reference proteome</keyword>
<evidence type="ECO:0000256" key="4">
    <source>
        <dbReference type="ARBA" id="ARBA00022519"/>
    </source>
</evidence>
<proteinExistence type="predicted"/>
<feature type="transmembrane region" description="Helical" evidence="8">
    <location>
        <begin position="248"/>
        <end position="266"/>
    </location>
</feature>
<dbReference type="Proteomes" id="UP000245252">
    <property type="component" value="Unassembled WGS sequence"/>
</dbReference>
<evidence type="ECO:0000256" key="1">
    <source>
        <dbReference type="ARBA" id="ARBA00004651"/>
    </source>
</evidence>
<organism evidence="9 10">
    <name type="scientific">Metarhizobium album</name>
    <dbReference type="NCBI Taxonomy" id="2182425"/>
    <lineage>
        <taxon>Bacteria</taxon>
        <taxon>Pseudomonadati</taxon>
        <taxon>Pseudomonadota</taxon>
        <taxon>Alphaproteobacteria</taxon>
        <taxon>Hyphomicrobiales</taxon>
        <taxon>Rhizobiaceae</taxon>
        <taxon>Metarhizobium</taxon>
    </lineage>
</organism>
<feature type="transmembrane region" description="Helical" evidence="8">
    <location>
        <begin position="214"/>
        <end position="236"/>
    </location>
</feature>
<evidence type="ECO:0000256" key="5">
    <source>
        <dbReference type="ARBA" id="ARBA00022692"/>
    </source>
</evidence>
<dbReference type="GO" id="GO:0022857">
    <property type="term" value="F:transmembrane transporter activity"/>
    <property type="evidence" value="ECO:0007669"/>
    <property type="project" value="InterPro"/>
</dbReference>
<keyword evidence="4" id="KW-0997">Cell inner membrane</keyword>
<feature type="transmembrane region" description="Helical" evidence="8">
    <location>
        <begin position="40"/>
        <end position="61"/>
    </location>
</feature>
<feature type="transmembrane region" description="Helical" evidence="8">
    <location>
        <begin position="273"/>
        <end position="290"/>
    </location>
</feature>
<dbReference type="PANTHER" id="PTHR32196">
    <property type="entry name" value="ABC TRANSPORTER PERMEASE PROTEIN YPHD-RELATED-RELATED"/>
    <property type="match status" value="1"/>
</dbReference>
<comment type="subcellular location">
    <subcellularLocation>
        <location evidence="1">Cell membrane</location>
        <topology evidence="1">Multi-pass membrane protein</topology>
    </subcellularLocation>
</comment>
<dbReference type="PANTHER" id="PTHR32196:SF21">
    <property type="entry name" value="ABC TRANSPORTER PERMEASE PROTEIN YPHD-RELATED"/>
    <property type="match status" value="1"/>
</dbReference>
<evidence type="ECO:0000256" key="7">
    <source>
        <dbReference type="ARBA" id="ARBA00023136"/>
    </source>
</evidence>
<accession>A0A2U2DNB5</accession>
<keyword evidence="2" id="KW-0813">Transport</keyword>
<feature type="transmembrane region" description="Helical" evidence="8">
    <location>
        <begin position="91"/>
        <end position="114"/>
    </location>
</feature>
<evidence type="ECO:0000313" key="10">
    <source>
        <dbReference type="Proteomes" id="UP000245252"/>
    </source>
</evidence>
<dbReference type="GO" id="GO:0005886">
    <property type="term" value="C:plasma membrane"/>
    <property type="evidence" value="ECO:0007669"/>
    <property type="project" value="UniProtKB-SubCell"/>
</dbReference>
<dbReference type="CDD" id="cd06579">
    <property type="entry name" value="TM_PBP1_transp_AraH_like"/>
    <property type="match status" value="1"/>
</dbReference>
<sequence>MNARKLFRYLNQEKIVFLLTVLLFVAFSLTLNNFLDGNNILSLIRSVAVLGILGLGMLIVVLGRGIDLSLVATMAISIAWSMQLIHEGMPVYAALTTGLLFALGVALFTGILVAYAEIPPLFATLAMATFVYGFGRAHLIVGTDVVYMPKTMGWIVMLGQGKLFGVPMPIVVAAAMALIVFLFLKFTKVGNFVYAIGDNLAASRIGGIAVRPMLVLQYVLSGGIAFVAGIITATSVEAMNTRIVNSNMIYDVILVVVLGGVGLSGGRGNVRNVIVGTLLIGVLMNGMTIMDIQYTVQNVIKSLILLLAIVVDSIVNPRDEQTGQQGDI</sequence>
<keyword evidence="5 8" id="KW-0812">Transmembrane</keyword>
<evidence type="ECO:0000313" key="9">
    <source>
        <dbReference type="EMBL" id="PWE54791.1"/>
    </source>
</evidence>
<comment type="caution">
    <text evidence="9">The sequence shown here is derived from an EMBL/GenBank/DDBJ whole genome shotgun (WGS) entry which is preliminary data.</text>
</comment>
<evidence type="ECO:0000256" key="6">
    <source>
        <dbReference type="ARBA" id="ARBA00022989"/>
    </source>
</evidence>
<feature type="transmembrane region" description="Helical" evidence="8">
    <location>
        <begin position="15"/>
        <end position="34"/>
    </location>
</feature>
<keyword evidence="7 8" id="KW-0472">Membrane</keyword>
<name>A0A2U2DNB5_9HYPH</name>
<dbReference type="OrthoDB" id="7723490at2"/>
<keyword evidence="6 8" id="KW-1133">Transmembrane helix</keyword>
<dbReference type="EMBL" id="QFBC01000008">
    <property type="protein sequence ID" value="PWE54791.1"/>
    <property type="molecule type" value="Genomic_DNA"/>
</dbReference>
<dbReference type="Pfam" id="PF02653">
    <property type="entry name" value="BPD_transp_2"/>
    <property type="match status" value="1"/>
</dbReference>
<evidence type="ECO:0000256" key="2">
    <source>
        <dbReference type="ARBA" id="ARBA00022448"/>
    </source>
</evidence>
<feature type="transmembrane region" description="Helical" evidence="8">
    <location>
        <begin position="163"/>
        <end position="184"/>
    </location>
</feature>
<keyword evidence="3" id="KW-1003">Cell membrane</keyword>
<protein>
    <submittedName>
        <fullName evidence="9">ABC transporter permease</fullName>
    </submittedName>
</protein>
<dbReference type="AlphaFoldDB" id="A0A2U2DNB5"/>
<dbReference type="RefSeq" id="WP_109459591.1">
    <property type="nucleotide sequence ID" value="NZ_QFBC01000008.1"/>
</dbReference>
<reference evidence="9 10" key="1">
    <citation type="submission" date="2018-05" db="EMBL/GenBank/DDBJ databases">
        <title>The draft genome of strain NS-104.</title>
        <authorList>
            <person name="Hang P."/>
            <person name="Jiang J."/>
        </authorList>
    </citation>
    <scope>NUCLEOTIDE SEQUENCE [LARGE SCALE GENOMIC DNA]</scope>
    <source>
        <strain evidence="9 10">NS-104</strain>
    </source>
</reference>
<dbReference type="InterPro" id="IPR001851">
    <property type="entry name" value="ABC_transp_permease"/>
</dbReference>
<feature type="transmembrane region" description="Helical" evidence="8">
    <location>
        <begin position="121"/>
        <end position="143"/>
    </location>
</feature>
<evidence type="ECO:0000256" key="3">
    <source>
        <dbReference type="ARBA" id="ARBA00022475"/>
    </source>
</evidence>
<evidence type="ECO:0000256" key="8">
    <source>
        <dbReference type="SAM" id="Phobius"/>
    </source>
</evidence>